<dbReference type="InterPro" id="IPR008532">
    <property type="entry name" value="NFACT_RNA-bd"/>
</dbReference>
<proteinExistence type="inferred from homology"/>
<comment type="function">
    <text evidence="5">Key component of the ribosome quality control system (RQC), a ribosome-associated complex that mediates the extraction of incompletely synthesized nascent chains from stalled ribosomes and their subsequent degradation. RqcH recruits Ala-charged tRNA, and with RqcP directs the elongation of stalled nascent chains on 50S ribosomal subunits, leading to non-templated C-terminal alanine extensions (Ala tail). The Ala tail promotes nascent chain degradation. May add between 1 and at least 8 Ala residues. Binds to stalled 50S ribosomal subunits.</text>
</comment>
<feature type="domain" description="NFACT RNA-binding" evidence="6">
    <location>
        <begin position="452"/>
        <end position="541"/>
    </location>
</feature>
<protein>
    <recommendedName>
        <fullName evidence="5">Rqc2 homolog RqcH</fullName>
        <shortName evidence="5">RqcH</shortName>
    </recommendedName>
</protein>
<evidence type="ECO:0000256" key="1">
    <source>
        <dbReference type="ARBA" id="ARBA00022555"/>
    </source>
</evidence>
<reference evidence="8" key="1">
    <citation type="journal article" date="2019" name="Int. J. Syst. Evol. Microbiol.">
        <title>The Global Catalogue of Microorganisms (GCM) 10K type strain sequencing project: providing services to taxonomists for standard genome sequencing and annotation.</title>
        <authorList>
            <consortium name="The Broad Institute Genomics Platform"/>
            <consortium name="The Broad Institute Genome Sequencing Center for Infectious Disease"/>
            <person name="Wu L."/>
            <person name="Ma J."/>
        </authorList>
    </citation>
    <scope>NUCLEOTIDE SEQUENCE [LARGE SCALE GENOMIC DNA]</scope>
    <source>
        <strain evidence="8">CCUG 15531</strain>
    </source>
</reference>
<dbReference type="InterPro" id="IPR051608">
    <property type="entry name" value="RQC_Subunit_NEMF"/>
</dbReference>
<dbReference type="Gene3D" id="2.30.310.10">
    <property type="entry name" value="ibrinogen binding protein from staphylococcus aureus domain"/>
    <property type="match status" value="1"/>
</dbReference>
<keyword evidence="1 5" id="KW-0820">tRNA-binding</keyword>
<dbReference type="RefSeq" id="WP_388035438.1">
    <property type="nucleotide sequence ID" value="NZ_JBHUEK010000007.1"/>
</dbReference>
<dbReference type="InterPro" id="IPR043682">
    <property type="entry name" value="RqcH_bacterial"/>
</dbReference>
<accession>A0ABW4MLF4</accession>
<keyword evidence="4 5" id="KW-0648">Protein biosynthesis</keyword>
<evidence type="ECO:0000259" key="6">
    <source>
        <dbReference type="Pfam" id="PF05670"/>
    </source>
</evidence>
<dbReference type="Gene3D" id="1.10.8.50">
    <property type="match status" value="1"/>
</dbReference>
<dbReference type="Gene3D" id="3.40.970.40">
    <property type="entry name" value="fibrinogen binding protein from staphylococcus aureus domain like"/>
    <property type="match status" value="1"/>
</dbReference>
<dbReference type="Proteomes" id="UP001597227">
    <property type="component" value="Unassembled WGS sequence"/>
</dbReference>
<comment type="similarity">
    <text evidence="5">Belongs to the NEMF family.</text>
</comment>
<evidence type="ECO:0000313" key="8">
    <source>
        <dbReference type="Proteomes" id="UP001597227"/>
    </source>
</evidence>
<comment type="subunit">
    <text evidence="5">Associates with stalled 50S ribosomal subunits. Binds to RqcP.</text>
</comment>
<keyword evidence="2 5" id="KW-0699">rRNA-binding</keyword>
<keyword evidence="8" id="KW-1185">Reference proteome</keyword>
<evidence type="ECO:0000256" key="4">
    <source>
        <dbReference type="ARBA" id="ARBA00022917"/>
    </source>
</evidence>
<dbReference type="PANTHER" id="PTHR15239">
    <property type="entry name" value="NUCLEAR EXPORT MEDIATOR FACTOR NEMF"/>
    <property type="match status" value="1"/>
</dbReference>
<dbReference type="Pfam" id="PF05833">
    <property type="entry name" value="NFACT_N"/>
    <property type="match status" value="1"/>
</dbReference>
<gene>
    <name evidence="5" type="primary">rqcH</name>
    <name evidence="7" type="ORF">ACFSFW_04080</name>
</gene>
<comment type="caution">
    <text evidence="7">The sequence shown here is derived from an EMBL/GenBank/DDBJ whole genome shotgun (WGS) entry which is preliminary data.</text>
</comment>
<organism evidence="7 8">
    <name type="scientific">Fredinandcohnia salidurans</name>
    <dbReference type="NCBI Taxonomy" id="2595041"/>
    <lineage>
        <taxon>Bacteria</taxon>
        <taxon>Bacillati</taxon>
        <taxon>Bacillota</taxon>
        <taxon>Bacilli</taxon>
        <taxon>Bacillales</taxon>
        <taxon>Bacillaceae</taxon>
        <taxon>Fredinandcohnia</taxon>
    </lineage>
</organism>
<keyword evidence="3 5" id="KW-0694">RNA-binding</keyword>
<dbReference type="EMBL" id="JBHUEK010000007">
    <property type="protein sequence ID" value="MFD1777835.1"/>
    <property type="molecule type" value="Genomic_DNA"/>
</dbReference>
<evidence type="ECO:0000256" key="3">
    <source>
        <dbReference type="ARBA" id="ARBA00022884"/>
    </source>
</evidence>
<dbReference type="Pfam" id="PF05670">
    <property type="entry name" value="NFACT-R_1"/>
    <property type="match status" value="1"/>
</dbReference>
<dbReference type="PANTHER" id="PTHR15239:SF6">
    <property type="entry name" value="RIBOSOME QUALITY CONTROL COMPLEX SUBUNIT NEMF"/>
    <property type="match status" value="1"/>
</dbReference>
<dbReference type="HAMAP" id="MF_00844_B">
    <property type="entry name" value="RqcH_B"/>
    <property type="match status" value="1"/>
</dbReference>
<evidence type="ECO:0000256" key="2">
    <source>
        <dbReference type="ARBA" id="ARBA00022730"/>
    </source>
</evidence>
<sequence length="569" mass="65351">MTFDGIFTHAIVNELQETLDSGRISKIYQPYKNELIFQVRANGKNHKLLLSAHPSYARIHVTNELYDNPQEPPMFCMLLRKHLEGSIIENIRQVDMDRIIIFDIKGRNELGDVSLKQLIIEIMGRHSNIILVDSEKQTILDSIKHISPAVNRHRTVLPGYTYVFPPAQEKINPFTVDEETFLRKIDFNAGRLDQQIVNKFSGISPVFAKEVIFRAGIANRKTLPNPFLSMITMIKQNQITPQIITKGQKDFFYILPLDHIGGEAKAFATISEMLDRFYFGKAERDRVKQQGNDLERFIHNEKTKNEKKIKKLEATLVESEKAEKYKLFGELLTANMYAITRGDKEIEVLNYYSEENEMVKIPLHPQKSPSENAQSYFSKYQKAKNAVSYVEHEIAKANEEITYFESLLQQIDSAAPKDLQEIREELMEEGYLKKKQQKGNKKMKPMKPSVELYVASDGTEILVGKNNKQNDYLTNKLAARDDIWLHTKDIPGSHVIIRSKQPLPNTILEAATIAAYFSKAKNSSSVPVDYTLVRHVKKPNGSKPGYVIYDNQQTVYVTPQEDLILKLRK</sequence>
<evidence type="ECO:0000256" key="5">
    <source>
        <dbReference type="HAMAP-Rule" id="MF_00844"/>
    </source>
</evidence>
<name>A0ABW4MLF4_9BACI</name>
<evidence type="ECO:0000313" key="7">
    <source>
        <dbReference type="EMBL" id="MFD1777835.1"/>
    </source>
</evidence>